<dbReference type="InterPro" id="IPR010982">
    <property type="entry name" value="Lambda_DNA-bd_dom_sf"/>
</dbReference>
<organism evidence="2 3">
    <name type="scientific">Nonomuraea pusilla</name>
    <dbReference type="NCBI Taxonomy" id="46177"/>
    <lineage>
        <taxon>Bacteria</taxon>
        <taxon>Bacillati</taxon>
        <taxon>Actinomycetota</taxon>
        <taxon>Actinomycetes</taxon>
        <taxon>Streptosporangiales</taxon>
        <taxon>Streptosporangiaceae</taxon>
        <taxon>Nonomuraea</taxon>
    </lineage>
</organism>
<dbReference type="EMBL" id="FOBF01000031">
    <property type="protein sequence ID" value="SEN64926.1"/>
    <property type="molecule type" value="Genomic_DNA"/>
</dbReference>
<feature type="domain" description="HTH cro/C1-type" evidence="1">
    <location>
        <begin position="15"/>
        <end position="69"/>
    </location>
</feature>
<dbReference type="PROSITE" id="PS50943">
    <property type="entry name" value="HTH_CROC1"/>
    <property type="match status" value="1"/>
</dbReference>
<evidence type="ECO:0000313" key="2">
    <source>
        <dbReference type="EMBL" id="SEN64926.1"/>
    </source>
</evidence>
<dbReference type="OrthoDB" id="7062584at2"/>
<gene>
    <name evidence="2" type="ORF">SAMN05660976_08006</name>
</gene>
<name>A0A1H8IA50_9ACTN</name>
<dbReference type="InterPro" id="IPR001387">
    <property type="entry name" value="Cro/C1-type_HTH"/>
</dbReference>
<dbReference type="CDD" id="cd00093">
    <property type="entry name" value="HTH_XRE"/>
    <property type="match status" value="1"/>
</dbReference>
<dbReference type="Proteomes" id="UP000198953">
    <property type="component" value="Unassembled WGS sequence"/>
</dbReference>
<dbReference type="GO" id="GO:0003677">
    <property type="term" value="F:DNA binding"/>
    <property type="evidence" value="ECO:0007669"/>
    <property type="project" value="InterPro"/>
</dbReference>
<dbReference type="Pfam" id="PF12900">
    <property type="entry name" value="Pyridox_ox_2"/>
    <property type="match status" value="1"/>
</dbReference>
<dbReference type="AlphaFoldDB" id="A0A1H8IA50"/>
<accession>A0A1H8IA50</accession>
<dbReference type="RefSeq" id="WP_055509827.1">
    <property type="nucleotide sequence ID" value="NZ_BBZG01000007.1"/>
</dbReference>
<reference evidence="2 3" key="1">
    <citation type="submission" date="2016-10" db="EMBL/GenBank/DDBJ databases">
        <authorList>
            <person name="de Groot N.N."/>
        </authorList>
    </citation>
    <scope>NUCLEOTIDE SEQUENCE [LARGE SCALE GENOMIC DNA]</scope>
    <source>
        <strain evidence="2 3">DSM 43357</strain>
    </source>
</reference>
<sequence>MSVNASVIESLGRRLAERRAAAGLGREELAERAGVPLGFVAFLEEQTGESMREAIARLAGALGTTAEELLSEVAPPPSGRPHLEELSEEESLALLAPGGVGRLAFQGRYGLSVLPVNYRLSDGAVVFRTSTGGSTDEDLRTGVADVEYQVAFEVDEVDTAGHSGWSVLVQGSLHHVTAEEEQAAAATGVEPWAGGDRRQYLRIKPSRVTGRRIVLS</sequence>
<dbReference type="InterPro" id="IPR024747">
    <property type="entry name" value="Pyridox_Oxase-rel"/>
</dbReference>
<keyword evidence="3" id="KW-1185">Reference proteome</keyword>
<evidence type="ECO:0000259" key="1">
    <source>
        <dbReference type="PROSITE" id="PS50943"/>
    </source>
</evidence>
<dbReference type="STRING" id="46177.SAMN05660976_08006"/>
<dbReference type="Gene3D" id="2.30.110.10">
    <property type="entry name" value="Electron Transport, Fmn-binding Protein, Chain A"/>
    <property type="match status" value="1"/>
</dbReference>
<dbReference type="Gene3D" id="1.10.260.40">
    <property type="entry name" value="lambda repressor-like DNA-binding domains"/>
    <property type="match status" value="1"/>
</dbReference>
<dbReference type="SUPFAM" id="SSF50475">
    <property type="entry name" value="FMN-binding split barrel"/>
    <property type="match status" value="1"/>
</dbReference>
<protein>
    <submittedName>
        <fullName evidence="2">Helix-turn-helix domain-containing protein</fullName>
    </submittedName>
</protein>
<dbReference type="SUPFAM" id="SSF47413">
    <property type="entry name" value="lambda repressor-like DNA-binding domains"/>
    <property type="match status" value="1"/>
</dbReference>
<proteinExistence type="predicted"/>
<dbReference type="SMART" id="SM00530">
    <property type="entry name" value="HTH_XRE"/>
    <property type="match status" value="1"/>
</dbReference>
<evidence type="ECO:0000313" key="3">
    <source>
        <dbReference type="Proteomes" id="UP000198953"/>
    </source>
</evidence>
<dbReference type="InterPro" id="IPR012349">
    <property type="entry name" value="Split_barrel_FMN-bd"/>
</dbReference>